<dbReference type="Gene3D" id="3.30.40.10">
    <property type="entry name" value="Zinc/RING finger domain, C3HC4 (zinc finger)"/>
    <property type="match status" value="2"/>
</dbReference>
<sequence length="316" mass="36245">MSNSPLDQSTQIYSWQPDNSTNKCTLCSKLFSLFFRRHHCRKCGKIICSTCSKHYTDYLPTTYVVSPPSQMFLENPHVPHRTCDVCFNELIMIKRALILDISLPSNSTTTTSTTTTNLSPATNLSNTNNISANNNTQTTNTLLTHLLNSNVQSNTQNNPNHYLFNANHITNLIKTDPFIDNNSTTNTSFLSDKENHINSCIEKAQFSGSPDQKRLINNRMLVYRIPKYEKIKTNKFNKFNETNKTNKTNKLDQFNENNQISLQSNFENECVICFEEFRPGDKVGRLECLCVFHYKCIKDWFDIKGPGECPVHAVHY</sequence>
<dbReference type="GO" id="GO:0008270">
    <property type="term" value="F:zinc ion binding"/>
    <property type="evidence" value="ECO:0007669"/>
    <property type="project" value="UniProtKB-KW"/>
</dbReference>
<evidence type="ECO:0000259" key="6">
    <source>
        <dbReference type="PROSITE" id="PS50089"/>
    </source>
</evidence>
<gene>
    <name evidence="8" type="ORF">ASCRUDRAFT_35734</name>
</gene>
<dbReference type="InterPro" id="IPR000306">
    <property type="entry name" value="Znf_FYVE"/>
</dbReference>
<evidence type="ECO:0000313" key="8">
    <source>
        <dbReference type="EMBL" id="ODV60418.1"/>
    </source>
</evidence>
<accession>A0A1D2VFG0</accession>
<dbReference type="InterPro" id="IPR011011">
    <property type="entry name" value="Znf_FYVE_PHD"/>
</dbReference>
<dbReference type="GeneID" id="30964274"/>
<dbReference type="OrthoDB" id="660555at2759"/>
<dbReference type="SUPFAM" id="SSF57903">
    <property type="entry name" value="FYVE/PHD zinc finger"/>
    <property type="match status" value="1"/>
</dbReference>
<evidence type="ECO:0008006" key="10">
    <source>
        <dbReference type="Google" id="ProtNLM"/>
    </source>
</evidence>
<evidence type="ECO:0000256" key="3">
    <source>
        <dbReference type="ARBA" id="ARBA00022833"/>
    </source>
</evidence>
<feature type="region of interest" description="Disordered" evidence="5">
    <location>
        <begin position="110"/>
        <end position="129"/>
    </location>
</feature>
<keyword evidence="2 4" id="KW-0863">Zinc-finger</keyword>
<evidence type="ECO:0000256" key="1">
    <source>
        <dbReference type="ARBA" id="ARBA00022723"/>
    </source>
</evidence>
<evidence type="ECO:0000256" key="4">
    <source>
        <dbReference type="PROSITE-ProRule" id="PRU00175"/>
    </source>
</evidence>
<dbReference type="PROSITE" id="PS50178">
    <property type="entry name" value="ZF_FYVE"/>
    <property type="match status" value="1"/>
</dbReference>
<feature type="domain" description="RING-type" evidence="6">
    <location>
        <begin position="270"/>
        <end position="312"/>
    </location>
</feature>
<dbReference type="PROSITE" id="PS50089">
    <property type="entry name" value="ZF_RING_2"/>
    <property type="match status" value="1"/>
</dbReference>
<organism evidence="8 9">
    <name type="scientific">Ascoidea rubescens DSM 1968</name>
    <dbReference type="NCBI Taxonomy" id="1344418"/>
    <lineage>
        <taxon>Eukaryota</taxon>
        <taxon>Fungi</taxon>
        <taxon>Dikarya</taxon>
        <taxon>Ascomycota</taxon>
        <taxon>Saccharomycotina</taxon>
        <taxon>Saccharomycetes</taxon>
        <taxon>Ascoideaceae</taxon>
        <taxon>Ascoidea</taxon>
    </lineage>
</organism>
<name>A0A1D2VFG0_9ASCO</name>
<feature type="domain" description="FYVE-type" evidence="7">
    <location>
        <begin position="18"/>
        <end position="91"/>
    </location>
</feature>
<dbReference type="EMBL" id="KV454482">
    <property type="protein sequence ID" value="ODV60418.1"/>
    <property type="molecule type" value="Genomic_DNA"/>
</dbReference>
<dbReference type="PANTHER" id="PTHR23164">
    <property type="entry name" value="EARLY ENDOSOME ANTIGEN 1"/>
    <property type="match status" value="1"/>
</dbReference>
<keyword evidence="9" id="KW-1185">Reference proteome</keyword>
<dbReference type="SMART" id="SM00064">
    <property type="entry name" value="FYVE"/>
    <property type="match status" value="1"/>
</dbReference>
<dbReference type="InParanoid" id="A0A1D2VFG0"/>
<evidence type="ECO:0000256" key="2">
    <source>
        <dbReference type="ARBA" id="ARBA00022771"/>
    </source>
</evidence>
<dbReference type="GO" id="GO:0098588">
    <property type="term" value="C:bounding membrane of organelle"/>
    <property type="evidence" value="ECO:0007669"/>
    <property type="project" value="UniProtKB-ARBA"/>
</dbReference>
<dbReference type="InterPro" id="IPR013083">
    <property type="entry name" value="Znf_RING/FYVE/PHD"/>
</dbReference>
<dbReference type="STRING" id="1344418.A0A1D2VFG0"/>
<dbReference type="SUPFAM" id="SSF57850">
    <property type="entry name" value="RING/U-box"/>
    <property type="match status" value="1"/>
</dbReference>
<dbReference type="Pfam" id="PF13639">
    <property type="entry name" value="zf-RING_2"/>
    <property type="match status" value="1"/>
</dbReference>
<proteinExistence type="predicted"/>
<dbReference type="FunCoup" id="A0A1D2VFG0">
    <property type="interactions" value="18"/>
</dbReference>
<protein>
    <recommendedName>
        <fullName evidence="10">FYVE-domain-containing protein</fullName>
    </recommendedName>
</protein>
<dbReference type="CDD" id="cd16489">
    <property type="entry name" value="mRING-CH-C4HC2H_ZNRF"/>
    <property type="match status" value="1"/>
</dbReference>
<evidence type="ECO:0000259" key="7">
    <source>
        <dbReference type="PROSITE" id="PS50178"/>
    </source>
</evidence>
<evidence type="ECO:0000313" key="9">
    <source>
        <dbReference type="Proteomes" id="UP000095038"/>
    </source>
</evidence>
<dbReference type="Proteomes" id="UP000095038">
    <property type="component" value="Unassembled WGS sequence"/>
</dbReference>
<dbReference type="InterPro" id="IPR001841">
    <property type="entry name" value="Znf_RING"/>
</dbReference>
<dbReference type="InterPro" id="IPR017455">
    <property type="entry name" value="Znf_FYVE-rel"/>
</dbReference>
<keyword evidence="3" id="KW-0862">Zinc</keyword>
<dbReference type="RefSeq" id="XP_020046725.1">
    <property type="nucleotide sequence ID" value="XM_020190638.1"/>
</dbReference>
<dbReference type="AlphaFoldDB" id="A0A1D2VFG0"/>
<dbReference type="SMART" id="SM00184">
    <property type="entry name" value="RING"/>
    <property type="match status" value="1"/>
</dbReference>
<dbReference type="GO" id="GO:0032266">
    <property type="term" value="F:phosphatidylinositol-3-phosphate binding"/>
    <property type="evidence" value="ECO:0007669"/>
    <property type="project" value="UniProtKB-ARBA"/>
</dbReference>
<reference evidence="9" key="1">
    <citation type="submission" date="2016-05" db="EMBL/GenBank/DDBJ databases">
        <title>Comparative genomics of biotechnologically important yeasts.</title>
        <authorList>
            <consortium name="DOE Joint Genome Institute"/>
            <person name="Riley R."/>
            <person name="Haridas S."/>
            <person name="Wolfe K.H."/>
            <person name="Lopes M.R."/>
            <person name="Hittinger C.T."/>
            <person name="Goker M."/>
            <person name="Salamov A."/>
            <person name="Wisecaver J."/>
            <person name="Long T.M."/>
            <person name="Aerts A.L."/>
            <person name="Barry K."/>
            <person name="Choi C."/>
            <person name="Clum A."/>
            <person name="Coughlan A.Y."/>
            <person name="Deshpande S."/>
            <person name="Douglass A.P."/>
            <person name="Hanson S.J."/>
            <person name="Klenk H.-P."/>
            <person name="Labutti K."/>
            <person name="Lapidus A."/>
            <person name="Lindquist E."/>
            <person name="Lipzen A."/>
            <person name="Meier-Kolthoff J.P."/>
            <person name="Ohm R.A."/>
            <person name="Otillar R.P."/>
            <person name="Pangilinan J."/>
            <person name="Peng Y."/>
            <person name="Rokas A."/>
            <person name="Rosa C.A."/>
            <person name="Scheuner C."/>
            <person name="Sibirny A.A."/>
            <person name="Slot J.C."/>
            <person name="Stielow J.B."/>
            <person name="Sun H."/>
            <person name="Kurtzman C.P."/>
            <person name="Blackwell M."/>
            <person name="Grigoriev I.V."/>
            <person name="Jeffries T.W."/>
        </authorList>
    </citation>
    <scope>NUCLEOTIDE SEQUENCE [LARGE SCALE GENOMIC DNA]</scope>
    <source>
        <strain evidence="9">DSM 1968</strain>
    </source>
</reference>
<dbReference type="Pfam" id="PF01363">
    <property type="entry name" value="FYVE"/>
    <property type="match status" value="1"/>
</dbReference>
<evidence type="ECO:0000256" key="5">
    <source>
        <dbReference type="SAM" id="MobiDB-lite"/>
    </source>
</evidence>
<keyword evidence="1" id="KW-0479">Metal-binding</keyword>